<dbReference type="Pfam" id="PF00873">
    <property type="entry name" value="ACR_tran"/>
    <property type="match status" value="1"/>
</dbReference>
<dbReference type="Gene3D" id="3.30.70.1430">
    <property type="entry name" value="Multidrug efflux transporter AcrB pore domain"/>
    <property type="match status" value="1"/>
</dbReference>
<evidence type="ECO:0000313" key="1">
    <source>
        <dbReference type="EMBL" id="BBI60342.1"/>
    </source>
</evidence>
<dbReference type="KEGG" id="hsr:HSBAA_16480"/>
<accession>A0A455U2S1</accession>
<dbReference type="SUPFAM" id="SSF82693">
    <property type="entry name" value="Multidrug efflux transporter AcrB pore domain, PN1, PN2, PC1 and PC2 subdomains"/>
    <property type="match status" value="1"/>
</dbReference>
<proteinExistence type="predicted"/>
<dbReference type="Proteomes" id="UP000320231">
    <property type="component" value="Chromosome"/>
</dbReference>
<gene>
    <name evidence="1" type="ORF">HSBAA_16480</name>
</gene>
<organism evidence="1 2">
    <name type="scientific">Vreelandella sulfidaeris</name>
    <dbReference type="NCBI Taxonomy" id="115553"/>
    <lineage>
        <taxon>Bacteria</taxon>
        <taxon>Pseudomonadati</taxon>
        <taxon>Pseudomonadota</taxon>
        <taxon>Gammaproteobacteria</taxon>
        <taxon>Oceanospirillales</taxon>
        <taxon>Halomonadaceae</taxon>
        <taxon>Vreelandella</taxon>
    </lineage>
</organism>
<reference evidence="1 2" key="1">
    <citation type="journal article" date="2019" name="Microbiol. Resour. Announc.">
        <title>Complete Genome Sequence of Halomonas sulfidaeris Strain Esulfide1 Isolated from a Metal Sulfide Rock at a Depth of 2,200 Meters, Obtained Using Nanopore Sequencing.</title>
        <authorList>
            <person name="Saito M."/>
            <person name="Nishigata A."/>
            <person name="Galipon J."/>
            <person name="Arakawa K."/>
        </authorList>
    </citation>
    <scope>NUCLEOTIDE SEQUENCE [LARGE SCALE GENOMIC DNA]</scope>
    <source>
        <strain evidence="1 2">ATCC BAA-803</strain>
    </source>
</reference>
<dbReference type="GO" id="GO:0022857">
    <property type="term" value="F:transmembrane transporter activity"/>
    <property type="evidence" value="ECO:0007669"/>
    <property type="project" value="InterPro"/>
</dbReference>
<name>A0A455U2S1_9GAMM</name>
<dbReference type="AlphaFoldDB" id="A0A455U2S1"/>
<evidence type="ECO:0000313" key="2">
    <source>
        <dbReference type="Proteomes" id="UP000320231"/>
    </source>
</evidence>
<dbReference type="EMBL" id="AP019514">
    <property type="protein sequence ID" value="BBI60342.1"/>
    <property type="molecule type" value="Genomic_DNA"/>
</dbReference>
<dbReference type="GO" id="GO:0016020">
    <property type="term" value="C:membrane"/>
    <property type="evidence" value="ECO:0007669"/>
    <property type="project" value="InterPro"/>
</dbReference>
<protein>
    <submittedName>
        <fullName evidence="1">Uncharacterized protein</fullName>
    </submittedName>
</protein>
<dbReference type="InterPro" id="IPR001036">
    <property type="entry name" value="Acrflvin-R"/>
</dbReference>
<sequence length="154" mass="16036">MSVSLPDAASLDRTQNYMAKLSAAIEDIPGVEYSSAVAGYDILSSAVNTARGVMFINMSPWSERELTATELVGRIMGLGASIDGGSAMAFNVPPIMGLSTTGGFTGYLQSFDGASTRELYEASPASYAAGEPAPCAEPSVLDLQRQCTVISGEH</sequence>